<dbReference type="AlphaFoldDB" id="A0A7Y0HXS3"/>
<evidence type="ECO:0000313" key="1">
    <source>
        <dbReference type="EMBL" id="NMM99736.1"/>
    </source>
</evidence>
<organism evidence="1 2">
    <name type="scientific">Bifidobacterium moraviense</name>
    <dbReference type="NCBI Taxonomy" id="2675323"/>
    <lineage>
        <taxon>Bacteria</taxon>
        <taxon>Bacillati</taxon>
        <taxon>Actinomycetota</taxon>
        <taxon>Actinomycetes</taxon>
        <taxon>Bifidobacteriales</taxon>
        <taxon>Bifidobacteriaceae</taxon>
        <taxon>Bifidobacterium</taxon>
    </lineage>
</organism>
<proteinExistence type="predicted"/>
<dbReference type="Proteomes" id="UP000588277">
    <property type="component" value="Unassembled WGS sequence"/>
</dbReference>
<protein>
    <submittedName>
        <fullName evidence="1">Uncharacterized protein</fullName>
    </submittedName>
</protein>
<accession>A0A7Y0HXS3</accession>
<sequence length="91" mass="10747">MFRHQWSRRIRLIDTPADEIHSQGKGADFDVDDILEYALGDEWHQYSEMQHPIGYFKKCSVETEAFAEMLSGQLSNENTWELFEKILPKKL</sequence>
<comment type="caution">
    <text evidence="1">The sequence shown here is derived from an EMBL/GenBank/DDBJ whole genome shotgun (WGS) entry which is preliminary data.</text>
</comment>
<name>A0A7Y0HXS3_9BIFI</name>
<gene>
    <name evidence="1" type="ORF">G1C96_0314</name>
</gene>
<reference evidence="1 2" key="1">
    <citation type="submission" date="2020-02" db="EMBL/GenBank/DDBJ databases">
        <title>Characterization of phylogenetic diversity of novel bifidobacterial species isolated in Czech ZOOs.</title>
        <authorList>
            <person name="Lugli G.A."/>
            <person name="Vera N.B."/>
            <person name="Ventura M."/>
        </authorList>
    </citation>
    <scope>NUCLEOTIDE SEQUENCE [LARGE SCALE GENOMIC DNA]</scope>
    <source>
        <strain evidence="1 2">DSM 109958</strain>
    </source>
</reference>
<dbReference type="RefSeq" id="WP_169274894.1">
    <property type="nucleotide sequence ID" value="NZ_JAAIIH010000001.1"/>
</dbReference>
<keyword evidence="2" id="KW-1185">Reference proteome</keyword>
<evidence type="ECO:0000313" key="2">
    <source>
        <dbReference type="Proteomes" id="UP000588277"/>
    </source>
</evidence>
<dbReference type="EMBL" id="JAAIIH010000001">
    <property type="protein sequence ID" value="NMM99736.1"/>
    <property type="molecule type" value="Genomic_DNA"/>
</dbReference>